<dbReference type="SUPFAM" id="SSF55073">
    <property type="entry name" value="Nucleotide cyclase"/>
    <property type="match status" value="1"/>
</dbReference>
<accession>A0A1G6CRP0</accession>
<dbReference type="InterPro" id="IPR029787">
    <property type="entry name" value="Nucleotide_cyclase"/>
</dbReference>
<dbReference type="Gene3D" id="3.30.70.270">
    <property type="match status" value="1"/>
</dbReference>
<protein>
    <submittedName>
        <fullName evidence="3">Diguanylate cyclase (GGDEF) domain-containing protein</fullName>
    </submittedName>
</protein>
<dbReference type="EMBL" id="FMXR01000026">
    <property type="protein sequence ID" value="SDB35514.1"/>
    <property type="molecule type" value="Genomic_DNA"/>
</dbReference>
<dbReference type="CDD" id="cd01949">
    <property type="entry name" value="GGDEF"/>
    <property type="match status" value="1"/>
</dbReference>
<dbReference type="STRING" id="1732.SAMN02910417_02614"/>
<dbReference type="Pfam" id="PF00990">
    <property type="entry name" value="GGDEF"/>
    <property type="match status" value="1"/>
</dbReference>
<name>A0A1G6CRP0_EUBOX</name>
<evidence type="ECO:0000313" key="3">
    <source>
        <dbReference type="EMBL" id="SDB35514.1"/>
    </source>
</evidence>
<keyword evidence="4" id="KW-1185">Reference proteome</keyword>
<evidence type="ECO:0000313" key="4">
    <source>
        <dbReference type="Proteomes" id="UP000199228"/>
    </source>
</evidence>
<dbReference type="SUPFAM" id="SSF48452">
    <property type="entry name" value="TPR-like"/>
    <property type="match status" value="1"/>
</dbReference>
<dbReference type="OrthoDB" id="9809348at2"/>
<dbReference type="GO" id="GO:0005886">
    <property type="term" value="C:plasma membrane"/>
    <property type="evidence" value="ECO:0007669"/>
    <property type="project" value="TreeGrafter"/>
</dbReference>
<dbReference type="SMART" id="SM00267">
    <property type="entry name" value="GGDEF"/>
    <property type="match status" value="1"/>
</dbReference>
<dbReference type="InterPro" id="IPR050469">
    <property type="entry name" value="Diguanylate_Cyclase"/>
</dbReference>
<proteinExistence type="predicted"/>
<dbReference type="Proteomes" id="UP000199228">
    <property type="component" value="Unassembled WGS sequence"/>
</dbReference>
<evidence type="ECO:0000259" key="2">
    <source>
        <dbReference type="PROSITE" id="PS50887"/>
    </source>
</evidence>
<evidence type="ECO:0000256" key="1">
    <source>
        <dbReference type="SAM" id="Coils"/>
    </source>
</evidence>
<dbReference type="PANTHER" id="PTHR45138:SF9">
    <property type="entry name" value="DIGUANYLATE CYCLASE DGCM-RELATED"/>
    <property type="match status" value="1"/>
</dbReference>
<dbReference type="PROSITE" id="PS50887">
    <property type="entry name" value="GGDEF"/>
    <property type="match status" value="1"/>
</dbReference>
<dbReference type="GO" id="GO:1902201">
    <property type="term" value="P:negative regulation of bacterial-type flagellum-dependent cell motility"/>
    <property type="evidence" value="ECO:0007669"/>
    <property type="project" value="TreeGrafter"/>
</dbReference>
<feature type="coiled-coil region" evidence="1">
    <location>
        <begin position="339"/>
        <end position="366"/>
    </location>
</feature>
<dbReference type="GO" id="GO:0043709">
    <property type="term" value="P:cell adhesion involved in single-species biofilm formation"/>
    <property type="evidence" value="ECO:0007669"/>
    <property type="project" value="TreeGrafter"/>
</dbReference>
<dbReference type="RefSeq" id="WP_090174792.1">
    <property type="nucleotide sequence ID" value="NZ_FMXR01000026.1"/>
</dbReference>
<dbReference type="AlphaFoldDB" id="A0A1G6CRP0"/>
<dbReference type="InterPro" id="IPR011990">
    <property type="entry name" value="TPR-like_helical_dom_sf"/>
</dbReference>
<dbReference type="InterPro" id="IPR000160">
    <property type="entry name" value="GGDEF_dom"/>
</dbReference>
<dbReference type="NCBIfam" id="TIGR00254">
    <property type="entry name" value="GGDEF"/>
    <property type="match status" value="1"/>
</dbReference>
<dbReference type="GO" id="GO:0052621">
    <property type="term" value="F:diguanylate cyclase activity"/>
    <property type="evidence" value="ECO:0007669"/>
    <property type="project" value="TreeGrafter"/>
</dbReference>
<dbReference type="InterPro" id="IPR043128">
    <property type="entry name" value="Rev_trsase/Diguanyl_cyclase"/>
</dbReference>
<organism evidence="3 4">
    <name type="scientific">Eubacterium oxidoreducens</name>
    <dbReference type="NCBI Taxonomy" id="1732"/>
    <lineage>
        <taxon>Bacteria</taxon>
        <taxon>Bacillati</taxon>
        <taxon>Bacillota</taxon>
        <taxon>Clostridia</taxon>
        <taxon>Eubacteriales</taxon>
        <taxon>Eubacteriaceae</taxon>
        <taxon>Eubacterium</taxon>
    </lineage>
</organism>
<sequence length="536" mass="63886">MEFIEYGSEIRKRLDAVHNNCGRNPEKMEQECQELEHLARKMQDDKLMGFVAFYRGQNAYLTNQMGDLFRYCLEGMEYQEKAEQWEYIVLSYNLLGITSVNQGNALFAIDYYLSGLNLCEEHNLLTDAYILNMNIGALYMRFGAYEAAHQYLDRSLKLIMQDKNKERYYNDITVLYISLANCEMHRDNISGVNYYLKKVLSECYEYIDNQIKIYVKTFQVQSYEKEEKYEQRDRLIEELTQEFPKIQINMDLYEDFYNFAQYLLTIKKYDDFEIIMHKLEEPIDQSKLIRQQMQFIQLQMDYYDAIGEEEKFNEAAKKNYKLVSRLEEEDAMTMRSIIKMRTDLELNKKQSKKMELENKKLQKQSETDSLTGMANRFYLNRYAEKIFQHCYVNKTMLGMEILDIDYFKQYNDNYGHQAGDNCIKMVAEAIKSLEKYGHIFTARYGGDEFVIIYDGYGKEEMEQFAKELKEKIIQANLKHEYSQTAKIVTVSQGICYDIPDDKQKIWDYLYSADKILYHVKKQSRNDYGIGHCDHML</sequence>
<feature type="domain" description="GGDEF" evidence="2">
    <location>
        <begin position="395"/>
        <end position="532"/>
    </location>
</feature>
<reference evidence="3 4" key="1">
    <citation type="submission" date="2016-10" db="EMBL/GenBank/DDBJ databases">
        <authorList>
            <person name="de Groot N.N."/>
        </authorList>
    </citation>
    <scope>NUCLEOTIDE SEQUENCE [LARGE SCALE GENOMIC DNA]</scope>
    <source>
        <strain evidence="3 4">DSM 3217</strain>
    </source>
</reference>
<dbReference type="Gene3D" id="1.25.40.10">
    <property type="entry name" value="Tetratricopeptide repeat domain"/>
    <property type="match status" value="1"/>
</dbReference>
<gene>
    <name evidence="3" type="ORF">SAMN02910417_02614</name>
</gene>
<dbReference type="PANTHER" id="PTHR45138">
    <property type="entry name" value="REGULATORY COMPONENTS OF SENSORY TRANSDUCTION SYSTEM"/>
    <property type="match status" value="1"/>
</dbReference>
<keyword evidence="1" id="KW-0175">Coiled coil</keyword>